<gene>
    <name evidence="3" type="ORF">SAMN04488047_12318</name>
</gene>
<organism evidence="3 4">
    <name type="scientific">Tranquillimonas alkanivorans</name>
    <dbReference type="NCBI Taxonomy" id="441119"/>
    <lineage>
        <taxon>Bacteria</taxon>
        <taxon>Pseudomonadati</taxon>
        <taxon>Pseudomonadota</taxon>
        <taxon>Alphaproteobacteria</taxon>
        <taxon>Rhodobacterales</taxon>
        <taxon>Roseobacteraceae</taxon>
        <taxon>Tranquillimonas</taxon>
    </lineage>
</organism>
<name>A0A1I5UQT2_9RHOB</name>
<evidence type="ECO:0000256" key="2">
    <source>
        <dbReference type="SAM" id="MobiDB-lite"/>
    </source>
</evidence>
<dbReference type="InterPro" id="IPR029061">
    <property type="entry name" value="THDP-binding"/>
</dbReference>
<feature type="region of interest" description="Disordered" evidence="2">
    <location>
        <begin position="126"/>
        <end position="150"/>
    </location>
</feature>
<accession>A0A1I5UQT2</accession>
<dbReference type="PANTHER" id="PTHR18968">
    <property type="entry name" value="THIAMINE PYROPHOSPHATE ENZYMES"/>
    <property type="match status" value="1"/>
</dbReference>
<dbReference type="SUPFAM" id="SSF52518">
    <property type="entry name" value="Thiamin diphosphate-binding fold (THDP-binding)"/>
    <property type="match status" value="1"/>
</dbReference>
<dbReference type="SUPFAM" id="SSF52467">
    <property type="entry name" value="DHS-like NAD/FAD-binding domain"/>
    <property type="match status" value="1"/>
</dbReference>
<dbReference type="Proteomes" id="UP000199356">
    <property type="component" value="Unassembled WGS sequence"/>
</dbReference>
<proteinExistence type="inferred from homology"/>
<dbReference type="PANTHER" id="PTHR18968:SF120">
    <property type="entry name" value="ACETOLACTATE SYNTHASE LARGE SUBUNIT"/>
    <property type="match status" value="1"/>
</dbReference>
<dbReference type="Gene3D" id="3.40.50.970">
    <property type="match status" value="1"/>
</dbReference>
<evidence type="ECO:0000313" key="3">
    <source>
        <dbReference type="EMBL" id="SFP97633.1"/>
    </source>
</evidence>
<dbReference type="GO" id="GO:0009099">
    <property type="term" value="P:L-valine biosynthetic process"/>
    <property type="evidence" value="ECO:0007669"/>
    <property type="project" value="TreeGrafter"/>
</dbReference>
<dbReference type="AlphaFoldDB" id="A0A1I5UQT2"/>
<dbReference type="InterPro" id="IPR045229">
    <property type="entry name" value="TPP_enz"/>
</dbReference>
<reference evidence="3 4" key="1">
    <citation type="submission" date="2016-10" db="EMBL/GenBank/DDBJ databases">
        <authorList>
            <person name="de Groot N.N."/>
        </authorList>
    </citation>
    <scope>NUCLEOTIDE SEQUENCE [LARGE SCALE GENOMIC DNA]</scope>
    <source>
        <strain evidence="3 4">DSM 19547</strain>
    </source>
</reference>
<evidence type="ECO:0000256" key="1">
    <source>
        <dbReference type="ARBA" id="ARBA00007812"/>
    </source>
</evidence>
<dbReference type="GO" id="GO:0003984">
    <property type="term" value="F:acetolactate synthase activity"/>
    <property type="evidence" value="ECO:0007669"/>
    <property type="project" value="TreeGrafter"/>
</dbReference>
<dbReference type="GO" id="GO:0005948">
    <property type="term" value="C:acetolactate synthase complex"/>
    <property type="evidence" value="ECO:0007669"/>
    <property type="project" value="TreeGrafter"/>
</dbReference>
<comment type="similarity">
    <text evidence="1">Belongs to the TPP enzyme family.</text>
</comment>
<keyword evidence="4" id="KW-1185">Reference proteome</keyword>
<protein>
    <submittedName>
        <fullName evidence="3">Thiamine pyrophosphate enzyme, N-terminal TPP binding domain</fullName>
    </submittedName>
</protein>
<sequence length="150" mass="16628">MVLFVGQIARGHCDREAFQELDYRAVFGGLTKWVAELDATERLPEYVARAFRVAMSGRPGPVILALPEDMQGAEAEVVDSTGCTGAVTVPVRLDPASFKPILEEFATAERPLVVTGRLHATQESAADLARFAERTRRRPQKNRKSRDRDC</sequence>
<dbReference type="GO" id="GO:0050660">
    <property type="term" value="F:flavin adenine dinucleotide binding"/>
    <property type="evidence" value="ECO:0007669"/>
    <property type="project" value="TreeGrafter"/>
</dbReference>
<dbReference type="InterPro" id="IPR029035">
    <property type="entry name" value="DHS-like_NAD/FAD-binding_dom"/>
</dbReference>
<feature type="compositionally biased region" description="Basic residues" evidence="2">
    <location>
        <begin position="135"/>
        <end position="150"/>
    </location>
</feature>
<dbReference type="EMBL" id="FOXA01000023">
    <property type="protein sequence ID" value="SFP97633.1"/>
    <property type="molecule type" value="Genomic_DNA"/>
</dbReference>
<dbReference type="STRING" id="441119.SAMN04488047_12318"/>
<dbReference type="CDD" id="cd07035">
    <property type="entry name" value="TPP_PYR_POX_like"/>
    <property type="match status" value="1"/>
</dbReference>
<dbReference type="GO" id="GO:0009097">
    <property type="term" value="P:isoleucine biosynthetic process"/>
    <property type="evidence" value="ECO:0007669"/>
    <property type="project" value="TreeGrafter"/>
</dbReference>
<evidence type="ECO:0000313" key="4">
    <source>
        <dbReference type="Proteomes" id="UP000199356"/>
    </source>
</evidence>